<dbReference type="InterPro" id="IPR011160">
    <property type="entry name" value="Sphingomy_PDE"/>
</dbReference>
<evidence type="ECO:0000256" key="4">
    <source>
        <dbReference type="ARBA" id="ARBA00022723"/>
    </source>
</evidence>
<evidence type="ECO:0000256" key="13">
    <source>
        <dbReference type="PIRSR" id="PIRSR000948-1"/>
    </source>
</evidence>
<dbReference type="GO" id="GO:0005615">
    <property type="term" value="C:extracellular space"/>
    <property type="evidence" value="ECO:0007669"/>
    <property type="project" value="TreeGrafter"/>
</dbReference>
<feature type="disulfide bond" evidence="14">
    <location>
        <begin position="360"/>
        <end position="410"/>
    </location>
</feature>
<dbReference type="InterPro" id="IPR011001">
    <property type="entry name" value="Saposin-like"/>
</dbReference>
<feature type="binding site" evidence="13">
    <location>
        <position position="400"/>
    </location>
    <ligand>
        <name>Zn(2+)</name>
        <dbReference type="ChEBI" id="CHEBI:29105"/>
        <label>2</label>
    </ligand>
</feature>
<dbReference type="GO" id="GO:0016020">
    <property type="term" value="C:membrane"/>
    <property type="evidence" value="ECO:0007669"/>
    <property type="project" value="GOC"/>
</dbReference>
<dbReference type="Proteomes" id="UP000030742">
    <property type="component" value="Unassembled WGS sequence"/>
</dbReference>
<feature type="binding site" evidence="13">
    <location>
        <position position="438"/>
    </location>
    <ligand>
        <name>Zn(2+)</name>
        <dbReference type="ChEBI" id="CHEBI:29105"/>
        <label>1</label>
    </ligand>
</feature>
<dbReference type="InterPro" id="IPR029052">
    <property type="entry name" value="Metallo-depent_PP-like"/>
</dbReference>
<dbReference type="InterPro" id="IPR008139">
    <property type="entry name" value="SaposinB_dom"/>
</dbReference>
<feature type="disulfide bond" evidence="14">
    <location>
        <begin position="195"/>
        <end position="200"/>
    </location>
</feature>
<dbReference type="Gene3D" id="3.60.21.10">
    <property type="match status" value="2"/>
</dbReference>
<feature type="binding site" evidence="13">
    <location>
        <position position="251"/>
    </location>
    <ligand>
        <name>Zn(2+)</name>
        <dbReference type="ChEBI" id="CHEBI:29105"/>
        <label>2</label>
    </ligand>
</feature>
<feature type="signal peptide" evidence="15">
    <location>
        <begin position="1"/>
        <end position="24"/>
    </location>
</feature>
<keyword evidence="6 12" id="KW-0378">Hydrolase</keyword>
<dbReference type="GO" id="GO:0006685">
    <property type="term" value="P:sphingomyelin catabolic process"/>
    <property type="evidence" value="ECO:0007669"/>
    <property type="project" value="UniProtKB-UniRule"/>
</dbReference>
<evidence type="ECO:0000256" key="5">
    <source>
        <dbReference type="ARBA" id="ARBA00022729"/>
    </source>
</evidence>
<gene>
    <name evidence="17" type="ORF">D910_11217</name>
</gene>
<dbReference type="GO" id="GO:0046872">
    <property type="term" value="F:metal ion binding"/>
    <property type="evidence" value="ECO:0007669"/>
    <property type="project" value="UniProtKB-KW"/>
</dbReference>
<proteinExistence type="inferred from homology"/>
<dbReference type="EMBL" id="KB632375">
    <property type="protein sequence ID" value="ERL93931.1"/>
    <property type="molecule type" value="Genomic_DNA"/>
</dbReference>
<dbReference type="STRING" id="77166.U4UUR0"/>
<dbReference type="InterPro" id="IPR004843">
    <property type="entry name" value="Calcineurin-like_PHP"/>
</dbReference>
<feature type="domain" description="Saposin B-type" evidence="16">
    <location>
        <begin position="60"/>
        <end position="146"/>
    </location>
</feature>
<evidence type="ECO:0000259" key="16">
    <source>
        <dbReference type="PROSITE" id="PS50015"/>
    </source>
</evidence>
<dbReference type="InterPro" id="IPR041805">
    <property type="entry name" value="ASMase/PPN1_MPP"/>
</dbReference>
<evidence type="ECO:0000256" key="12">
    <source>
        <dbReference type="PIRNR" id="PIRNR000948"/>
    </source>
</evidence>
<evidence type="ECO:0000256" key="2">
    <source>
        <dbReference type="ARBA" id="ARBA00008234"/>
    </source>
</evidence>
<dbReference type="Pfam" id="PF19272">
    <property type="entry name" value="ASMase_C"/>
    <property type="match status" value="1"/>
</dbReference>
<comment type="subcellular location">
    <subcellularLocation>
        <location evidence="1">Secreted</location>
    </subcellularLocation>
</comment>
<evidence type="ECO:0000256" key="10">
    <source>
        <dbReference type="ARBA" id="ARBA00023295"/>
    </source>
</evidence>
<evidence type="ECO:0000256" key="11">
    <source>
        <dbReference type="ARBA" id="ARBA00047268"/>
    </source>
</evidence>
<dbReference type="OrthoDB" id="282973at2759"/>
<dbReference type="GO" id="GO:0046513">
    <property type="term" value="P:ceramide biosynthetic process"/>
    <property type="evidence" value="ECO:0007669"/>
    <property type="project" value="TreeGrafter"/>
</dbReference>
<comment type="function">
    <text evidence="12">Converts sphingomyelin to ceramide.</text>
</comment>
<keyword evidence="3" id="KW-0964">Secreted</keyword>
<evidence type="ECO:0000256" key="1">
    <source>
        <dbReference type="ARBA" id="ARBA00004613"/>
    </source>
</evidence>
<dbReference type="GO" id="GO:0005764">
    <property type="term" value="C:lysosome"/>
    <property type="evidence" value="ECO:0007669"/>
    <property type="project" value="TreeGrafter"/>
</dbReference>
<evidence type="ECO:0000313" key="17">
    <source>
        <dbReference type="EMBL" id="ERL93931.1"/>
    </source>
</evidence>
<feature type="binding site" evidence="13">
    <location>
        <position position="251"/>
    </location>
    <ligand>
        <name>Zn(2+)</name>
        <dbReference type="ChEBI" id="CHEBI:29105"/>
        <label>1</label>
    </ligand>
</feature>
<evidence type="ECO:0000256" key="14">
    <source>
        <dbReference type="PIRSR" id="PIRSR000948-2"/>
    </source>
</evidence>
<evidence type="ECO:0000313" key="18">
    <source>
        <dbReference type="Proteomes" id="UP000030742"/>
    </source>
</evidence>
<protein>
    <recommendedName>
        <fullName evidence="12">Sphingomyelin phosphodiesterase</fullName>
        <ecNumber evidence="12">3.1.4.12</ecNumber>
    </recommendedName>
</protein>
<comment type="similarity">
    <text evidence="2 12">Belongs to the acid sphingomyelinase family.</text>
</comment>
<feature type="binding site" evidence="13">
    <location>
        <position position="182"/>
    </location>
    <ligand>
        <name>Zn(2+)</name>
        <dbReference type="ChEBI" id="CHEBI:29105"/>
        <label>1</label>
    </ligand>
</feature>
<reference evidence="17 18" key="1">
    <citation type="journal article" date="2013" name="Genome Biol.">
        <title>Draft genome of the mountain pine beetle, Dendroctonus ponderosae Hopkins, a major forest pest.</title>
        <authorList>
            <person name="Keeling C.I."/>
            <person name="Yuen M.M."/>
            <person name="Liao N.Y."/>
            <person name="Docking T.R."/>
            <person name="Chan S.K."/>
            <person name="Taylor G.A."/>
            <person name="Palmquist D.L."/>
            <person name="Jackman S.D."/>
            <person name="Nguyen A."/>
            <person name="Li M."/>
            <person name="Henderson H."/>
            <person name="Janes J.K."/>
            <person name="Zhao Y."/>
            <person name="Pandoh P."/>
            <person name="Moore R."/>
            <person name="Sperling F.A."/>
            <person name="Huber D.P."/>
            <person name="Birol I."/>
            <person name="Jones S.J."/>
            <person name="Bohlmann J."/>
        </authorList>
    </citation>
    <scope>NUCLEOTIDE SEQUENCE</scope>
</reference>
<feature type="binding site" evidence="13">
    <location>
        <position position="436"/>
    </location>
    <ligand>
        <name>Zn(2+)</name>
        <dbReference type="ChEBI" id="CHEBI:29105"/>
        <label>2</label>
    </ligand>
</feature>
<dbReference type="PROSITE" id="PS50015">
    <property type="entry name" value="SAP_B"/>
    <property type="match status" value="1"/>
</dbReference>
<dbReference type="CDD" id="cd00842">
    <property type="entry name" value="MPP_ASMase"/>
    <property type="match status" value="1"/>
</dbReference>
<evidence type="ECO:0000256" key="9">
    <source>
        <dbReference type="ARBA" id="ARBA00023180"/>
    </source>
</evidence>
<feature type="disulfide bond" evidence="14">
    <location>
        <begin position="201"/>
        <end position="222"/>
    </location>
</feature>
<keyword evidence="8 14" id="KW-1015">Disulfide bond</keyword>
<dbReference type="GO" id="GO:0061750">
    <property type="term" value="F:acid sphingomyelin phosphodiesterase activity"/>
    <property type="evidence" value="ECO:0007669"/>
    <property type="project" value="TreeGrafter"/>
</dbReference>
<keyword evidence="4 13" id="KW-0479">Metal-binding</keyword>
<dbReference type="PIRSF" id="PIRSF000948">
    <property type="entry name" value="Sphingomy_PDE"/>
    <property type="match status" value="1"/>
</dbReference>
<keyword evidence="10 12" id="KW-0326">Glycosidase</keyword>
<evidence type="ECO:0000256" key="15">
    <source>
        <dbReference type="SAM" id="SignalP"/>
    </source>
</evidence>
<dbReference type="SUPFAM" id="SSF56300">
    <property type="entry name" value="Metallo-dependent phosphatases"/>
    <property type="match status" value="1"/>
</dbReference>
<accession>U4UUR0</accession>
<dbReference type="PANTHER" id="PTHR10340">
    <property type="entry name" value="SPHINGOMYELIN PHOSPHODIESTERASE"/>
    <property type="match status" value="1"/>
</dbReference>
<dbReference type="SUPFAM" id="SSF47862">
    <property type="entry name" value="Saposin"/>
    <property type="match status" value="1"/>
</dbReference>
<name>U4UUR0_DENPD</name>
<sequence length="586" mass="66154">MKCSQCFVFILSIIILCFVLQVENKKIFKINTSGDTSVLIPPHLVELAGRLKYITPKKDADAGCKICENAVDGIIALRRSNATRDVMIDYLNHICVLFTSWGIEGCTGRVNIETDTILYIIDHRQDLTAARFCAIYFQNYGCEDPNADSWSIPLPPVPTTRTQRKHQTDTGNIQILQITDVHLDPLYSPGSNSKCSEPLCCESGTPANAEDAAGYWGDYAVCDMPWHTIDNMMDQIKKNHEDIDFIYFTGDIVSHRTYATTVQGNQETIKLLFELLERTFPDKTVYPILGNHEPHPGDFYSPHDVPTSSNVSTQWLLDLVADEWSRWLPNAAQTTIKQGGFYTVLVKPGFRIIALNSNVCFTSNLWLIYANIDTFGQLQWLVGVLTEAENNGEKVHILSHVPSGDDVSSCVKIWSREFKKIVLRFSNTITAQFNGHTHMDQFVLFLNESDEVQSVAYNGASFATFIGSNPNYRIYDLDNSNFTVTDYSEYTFNLTEANINAESSPNWYKLYSFKDAYGLPDLTPKSLGNLYTQMASNNSDNALVDKYFRYVYRDSDVYIKEGCDQKCKKKLVCLLVASESSQSMVC</sequence>
<evidence type="ECO:0000256" key="6">
    <source>
        <dbReference type="ARBA" id="ARBA00022801"/>
    </source>
</evidence>
<keyword evidence="5 15" id="KW-0732">Signal</keyword>
<feature type="binding site" evidence="13">
    <location>
        <position position="291"/>
    </location>
    <ligand>
        <name>Zn(2+)</name>
        <dbReference type="ChEBI" id="CHEBI:29105"/>
        <label>2</label>
    </ligand>
</feature>
<keyword evidence="9" id="KW-0325">Glycoprotein</keyword>
<feature type="chain" id="PRO_5004656430" description="Sphingomyelin phosphodiesterase" evidence="15">
    <location>
        <begin position="25"/>
        <end position="586"/>
    </location>
</feature>
<feature type="binding site" evidence="13">
    <location>
        <position position="180"/>
    </location>
    <ligand>
        <name>Zn(2+)</name>
        <dbReference type="ChEBI" id="CHEBI:29105"/>
        <label>1</label>
    </ligand>
</feature>
<dbReference type="GO" id="GO:0016798">
    <property type="term" value="F:hydrolase activity, acting on glycosyl bonds"/>
    <property type="evidence" value="ECO:0007669"/>
    <property type="project" value="UniProtKB-KW"/>
</dbReference>
<organism evidence="17 18">
    <name type="scientific">Dendroctonus ponderosae</name>
    <name type="common">Mountain pine beetle</name>
    <dbReference type="NCBI Taxonomy" id="77166"/>
    <lineage>
        <taxon>Eukaryota</taxon>
        <taxon>Metazoa</taxon>
        <taxon>Ecdysozoa</taxon>
        <taxon>Arthropoda</taxon>
        <taxon>Hexapoda</taxon>
        <taxon>Insecta</taxon>
        <taxon>Pterygota</taxon>
        <taxon>Neoptera</taxon>
        <taxon>Endopterygota</taxon>
        <taxon>Coleoptera</taxon>
        <taxon>Polyphaga</taxon>
        <taxon>Cucujiformia</taxon>
        <taxon>Curculionidae</taxon>
        <taxon>Scolytinae</taxon>
        <taxon>Dendroctonus</taxon>
    </lineage>
</organism>
<keyword evidence="7 13" id="KW-0862">Zinc</keyword>
<dbReference type="InterPro" id="IPR045473">
    <property type="entry name" value="ASM_C"/>
</dbReference>
<feature type="disulfide bond" evidence="14">
    <location>
        <begin position="563"/>
        <end position="567"/>
    </location>
</feature>
<evidence type="ECO:0000256" key="3">
    <source>
        <dbReference type="ARBA" id="ARBA00022525"/>
    </source>
</evidence>
<comment type="catalytic activity">
    <reaction evidence="11">
        <text>a sphingomyelin + H2O = phosphocholine + an N-acylsphing-4-enine + H(+)</text>
        <dbReference type="Rhea" id="RHEA:19253"/>
        <dbReference type="ChEBI" id="CHEBI:15377"/>
        <dbReference type="ChEBI" id="CHEBI:15378"/>
        <dbReference type="ChEBI" id="CHEBI:17636"/>
        <dbReference type="ChEBI" id="CHEBI:52639"/>
        <dbReference type="ChEBI" id="CHEBI:295975"/>
        <dbReference type="EC" id="3.1.4.12"/>
    </reaction>
    <physiologicalReaction direction="left-to-right" evidence="11">
        <dbReference type="Rhea" id="RHEA:19254"/>
    </physiologicalReaction>
</comment>
<dbReference type="PANTHER" id="PTHR10340:SF29">
    <property type="entry name" value="SPHINGOMYELIN PHOSPHODIESTERASE"/>
    <property type="match status" value="1"/>
</dbReference>
<dbReference type="EC" id="3.1.4.12" evidence="12"/>
<evidence type="ECO:0000256" key="7">
    <source>
        <dbReference type="ARBA" id="ARBA00022833"/>
    </source>
</evidence>
<dbReference type="AlphaFoldDB" id="U4UUR0"/>
<feature type="disulfide bond" evidence="14">
    <location>
        <begin position="95"/>
        <end position="106"/>
    </location>
</feature>
<dbReference type="Pfam" id="PF00149">
    <property type="entry name" value="Metallophos"/>
    <property type="match status" value="1"/>
</dbReference>
<evidence type="ECO:0000256" key="8">
    <source>
        <dbReference type="ARBA" id="ARBA00023157"/>
    </source>
</evidence>
<comment type="cofactor">
    <cofactor evidence="13">
        <name>Zn(2+)</name>
        <dbReference type="ChEBI" id="CHEBI:29105"/>
    </cofactor>
    <text evidence="13">Binds 2 Zn(2+) ions per subunit.</text>
</comment>